<dbReference type="Proteomes" id="UP000682733">
    <property type="component" value="Unassembled WGS sequence"/>
</dbReference>
<feature type="non-terminal residue" evidence="1">
    <location>
        <position position="1"/>
    </location>
</feature>
<name>A0A8S2F3K1_9BILA</name>
<proteinExistence type="predicted"/>
<dbReference type="EMBL" id="CAJNOK010022149">
    <property type="protein sequence ID" value="CAF1343538.1"/>
    <property type="molecule type" value="Genomic_DNA"/>
</dbReference>
<dbReference type="Proteomes" id="UP000677228">
    <property type="component" value="Unassembled WGS sequence"/>
</dbReference>
<comment type="caution">
    <text evidence="1">The sequence shown here is derived from an EMBL/GenBank/DDBJ whole genome shotgun (WGS) entry which is preliminary data.</text>
</comment>
<dbReference type="AlphaFoldDB" id="A0A8S2F3K1"/>
<evidence type="ECO:0000313" key="2">
    <source>
        <dbReference type="EMBL" id="CAF4154598.1"/>
    </source>
</evidence>
<organism evidence="1 3">
    <name type="scientific">Didymodactylos carnosus</name>
    <dbReference type="NCBI Taxonomy" id="1234261"/>
    <lineage>
        <taxon>Eukaryota</taxon>
        <taxon>Metazoa</taxon>
        <taxon>Spiralia</taxon>
        <taxon>Gnathifera</taxon>
        <taxon>Rotifera</taxon>
        <taxon>Eurotatoria</taxon>
        <taxon>Bdelloidea</taxon>
        <taxon>Philodinida</taxon>
        <taxon>Philodinidae</taxon>
        <taxon>Didymodactylos</taxon>
    </lineage>
</organism>
<evidence type="ECO:0000313" key="3">
    <source>
        <dbReference type="Proteomes" id="UP000677228"/>
    </source>
</evidence>
<reference evidence="1" key="1">
    <citation type="submission" date="2021-02" db="EMBL/GenBank/DDBJ databases">
        <authorList>
            <person name="Nowell W R."/>
        </authorList>
    </citation>
    <scope>NUCLEOTIDE SEQUENCE</scope>
</reference>
<protein>
    <submittedName>
        <fullName evidence="1">Uncharacterized protein</fullName>
    </submittedName>
</protein>
<evidence type="ECO:0000313" key="1">
    <source>
        <dbReference type="EMBL" id="CAF1343538.1"/>
    </source>
</evidence>
<gene>
    <name evidence="1" type="ORF">OVA965_LOCUS30459</name>
    <name evidence="2" type="ORF">TMI583_LOCUS31260</name>
</gene>
<accession>A0A8S2F3K1</accession>
<dbReference type="EMBL" id="CAJOBA010043779">
    <property type="protein sequence ID" value="CAF4154598.1"/>
    <property type="molecule type" value="Genomic_DNA"/>
</dbReference>
<sequence>SLASGSGTFINVCLSYEAILDLLSIFAKGVLANQFYGGGGEKFPETGGGDE</sequence>